<protein>
    <recommendedName>
        <fullName evidence="4">ABC3 transporter permease protein domain-containing protein</fullName>
    </recommendedName>
</protein>
<feature type="transmembrane region" description="Helical" evidence="1">
    <location>
        <begin position="590"/>
        <end position="614"/>
    </location>
</feature>
<dbReference type="GO" id="GO:0022857">
    <property type="term" value="F:transmembrane transporter activity"/>
    <property type="evidence" value="ECO:0007669"/>
    <property type="project" value="TreeGrafter"/>
</dbReference>
<reference evidence="2 3" key="2">
    <citation type="submission" date="2020-03" db="EMBL/GenBank/DDBJ databases">
        <authorList>
            <person name="Ichikawa N."/>
            <person name="Kimura A."/>
            <person name="Kitahashi Y."/>
            <person name="Uohara A."/>
        </authorList>
    </citation>
    <scope>NUCLEOTIDE SEQUENCE [LARGE SCALE GENOMIC DNA]</scope>
    <source>
        <strain evidence="2 3">NBRC 107702</strain>
    </source>
</reference>
<dbReference type="PANTHER" id="PTHR30572">
    <property type="entry name" value="MEMBRANE COMPONENT OF TRANSPORTER-RELATED"/>
    <property type="match status" value="1"/>
</dbReference>
<dbReference type="GO" id="GO:0005886">
    <property type="term" value="C:plasma membrane"/>
    <property type="evidence" value="ECO:0007669"/>
    <property type="project" value="TreeGrafter"/>
</dbReference>
<feature type="transmembrane region" description="Helical" evidence="1">
    <location>
        <begin position="818"/>
        <end position="848"/>
    </location>
</feature>
<evidence type="ECO:0000313" key="3">
    <source>
        <dbReference type="Proteomes" id="UP000502508"/>
    </source>
</evidence>
<evidence type="ECO:0000256" key="1">
    <source>
        <dbReference type="SAM" id="Phobius"/>
    </source>
</evidence>
<dbReference type="PANTHER" id="PTHR30572:SF4">
    <property type="entry name" value="ABC TRANSPORTER PERMEASE YTRF"/>
    <property type="match status" value="1"/>
</dbReference>
<organism evidence="2 3">
    <name type="scientific">Phytohabitans flavus</name>
    <dbReference type="NCBI Taxonomy" id="1076124"/>
    <lineage>
        <taxon>Bacteria</taxon>
        <taxon>Bacillati</taxon>
        <taxon>Actinomycetota</taxon>
        <taxon>Actinomycetes</taxon>
        <taxon>Micromonosporales</taxon>
        <taxon>Micromonosporaceae</taxon>
    </lineage>
</organism>
<keyword evidence="1" id="KW-0472">Membrane</keyword>
<keyword evidence="1" id="KW-0812">Transmembrane</keyword>
<sequence>MSIGRRRSVRKSGVRPAALWLTWRRLRSQRWRTLALVLAITGATTAFTILGGTKVERLEIAGAAVPASSATYDLLVLPPEAASGTEQAGGGSLLRPRQWQDIYGGITLRQVRQIQRTPGVEVAAPIAMVGYILQTVHVAVPIPQERLRAPAAYTATITHTTDQGLSKIVQPDVAVTYVTSDPDCLVRFPYPDLQPGADPFAVQTRRAGTCWSTRTGAASAWAQGVSQPSVADTWTFPTLVAAVDPAAEAALNDIDNAISTGRYLPEDTSADGSAAIPVIRAGSLADNDQDQVVVAQLPDRVAAAIEAGASATQIDRLLAESRETVVSTRTVTSAQAYQQLVTEALTSGRPDLVDAFWTSTSVDYVGHADGRVSVTPQPPPPPKTWQPHGTKLRMPPVDASDTAARQLVAHTALPGTALPLMSTVGIFDPGGMSAGRRGVTAFSAQSLPGADPATRRALGGRKLVPNTNPAGYPAGAPTMLMPLSRIDAFTDPAVFSNVNQAAPVSAVRVRVAGVTGTDALGRERVRTVADEIRRATGLQVSVTLGATPAQVTVTVPAGQHGRPQLSVTETWYRESAAAVNVQALELKSRILLLAVLLVCGLAVANATVASTGTLAPELRQQARLGLLPGEIRRHLMAEVGLLALAAGLLSALLVWLVAVASHVPVMPLHPLLAVPIAVAVGLIAAMVPVWRASEAAHSGQPARRPPPRRLHARGRLRAAIVHLLRTPGRSALCVAAVAIACGALTLQLLLTLVWHGSVVGDLFGVPVSLQDRWIDTAATALIVLAAAFVVGDVGLLAVRDRRAELADLRVQGLLRTQVAGLVVREIAILVLLGAALGGTAGATLAAVIDGALPG</sequence>
<name>A0A6F8Y0F7_9ACTN</name>
<dbReference type="Proteomes" id="UP000502508">
    <property type="component" value="Chromosome"/>
</dbReference>
<gene>
    <name evidence="2" type="ORF">Pflav_059530</name>
</gene>
<keyword evidence="1" id="KW-1133">Transmembrane helix</keyword>
<proteinExistence type="predicted"/>
<feature type="transmembrane region" description="Helical" evidence="1">
    <location>
        <begin position="776"/>
        <end position="798"/>
    </location>
</feature>
<evidence type="ECO:0000313" key="2">
    <source>
        <dbReference type="EMBL" id="BCB79543.1"/>
    </source>
</evidence>
<reference evidence="2 3" key="1">
    <citation type="submission" date="2020-03" db="EMBL/GenBank/DDBJ databases">
        <title>Whole genome shotgun sequence of Phytohabitans flavus NBRC 107702.</title>
        <authorList>
            <person name="Komaki H."/>
            <person name="Tamura T."/>
        </authorList>
    </citation>
    <scope>NUCLEOTIDE SEQUENCE [LARGE SCALE GENOMIC DNA]</scope>
    <source>
        <strain evidence="2 3">NBRC 107702</strain>
    </source>
</reference>
<feature type="transmembrane region" description="Helical" evidence="1">
    <location>
        <begin position="732"/>
        <end position="756"/>
    </location>
</feature>
<keyword evidence="3" id="KW-1185">Reference proteome</keyword>
<dbReference type="KEGG" id="pfla:Pflav_059530"/>
<feature type="transmembrane region" description="Helical" evidence="1">
    <location>
        <begin position="635"/>
        <end position="658"/>
    </location>
</feature>
<accession>A0A6F8Y0F7</accession>
<feature type="transmembrane region" description="Helical" evidence="1">
    <location>
        <begin position="670"/>
        <end position="690"/>
    </location>
</feature>
<dbReference type="AlphaFoldDB" id="A0A6F8Y0F7"/>
<evidence type="ECO:0008006" key="4">
    <source>
        <dbReference type="Google" id="ProtNLM"/>
    </source>
</evidence>
<dbReference type="InterPro" id="IPR050250">
    <property type="entry name" value="Macrolide_Exporter_MacB"/>
</dbReference>
<dbReference type="EMBL" id="AP022870">
    <property type="protein sequence ID" value="BCB79543.1"/>
    <property type="molecule type" value="Genomic_DNA"/>
</dbReference>